<keyword evidence="2" id="KW-1185">Reference proteome</keyword>
<reference evidence="1 2" key="1">
    <citation type="journal article" date="2022" name="DNA Res.">
        <title>Chromosomal-level genome assembly of the orchid tree Bauhinia variegata (Leguminosae; Cercidoideae) supports the allotetraploid origin hypothesis of Bauhinia.</title>
        <authorList>
            <person name="Zhong Y."/>
            <person name="Chen Y."/>
            <person name="Zheng D."/>
            <person name="Pang J."/>
            <person name="Liu Y."/>
            <person name="Luo S."/>
            <person name="Meng S."/>
            <person name="Qian L."/>
            <person name="Wei D."/>
            <person name="Dai S."/>
            <person name="Zhou R."/>
        </authorList>
    </citation>
    <scope>NUCLEOTIDE SEQUENCE [LARGE SCALE GENOMIC DNA]</scope>
    <source>
        <strain evidence="1">BV-YZ2020</strain>
    </source>
</reference>
<gene>
    <name evidence="1" type="ORF">L6164_001324</name>
</gene>
<dbReference type="EMBL" id="CM039426">
    <property type="protein sequence ID" value="KAI4357372.1"/>
    <property type="molecule type" value="Genomic_DNA"/>
</dbReference>
<evidence type="ECO:0000313" key="2">
    <source>
        <dbReference type="Proteomes" id="UP000828941"/>
    </source>
</evidence>
<comment type="caution">
    <text evidence="1">The sequence shown here is derived from an EMBL/GenBank/DDBJ whole genome shotgun (WGS) entry which is preliminary data.</text>
</comment>
<sequence length="419" mass="47607">MQIKQILKGADANEENNPQLAVWVKQVRGVAFGIEDVLDEFSLHFAGLNGEQDRCSAFKKIASSYKKWKANYQIGSELQSIKTRVKHISESHQSIVKGQFKSHALVRVSETLKQEEVLRELIQQLSRNSHRLKETLKELLQNRRYLIVLDDVWKREDWDQLKLAMPRNNCGSRIIITTRITGVARYSTTEYQEDHLVEPTSLVRMWISEGFVEKKEGRTIEEVAESYFHELHNRTCCIHDFLRETILPKSYSGSALFDGSTMSKLFSCGLKLLKVLDLRGSQLEIFPPEISELFLFKIRALNLCGMSSVTDGGRHVLTTYTSPTVIFDWKTSQVTMFASQEEWKSWVENDFADVVNSYDALLMHIRSSAVASEPLSSANLHTPSTGVQPFDPLHDDKPVPQNPSDGHGVDEIDDSSDAS</sequence>
<dbReference type="Proteomes" id="UP000828941">
    <property type="component" value="Chromosome 1"/>
</dbReference>
<evidence type="ECO:0000313" key="1">
    <source>
        <dbReference type="EMBL" id="KAI4357372.1"/>
    </source>
</evidence>
<organism evidence="1 2">
    <name type="scientific">Bauhinia variegata</name>
    <name type="common">Purple orchid tree</name>
    <name type="synonym">Phanera variegata</name>
    <dbReference type="NCBI Taxonomy" id="167791"/>
    <lineage>
        <taxon>Eukaryota</taxon>
        <taxon>Viridiplantae</taxon>
        <taxon>Streptophyta</taxon>
        <taxon>Embryophyta</taxon>
        <taxon>Tracheophyta</taxon>
        <taxon>Spermatophyta</taxon>
        <taxon>Magnoliopsida</taxon>
        <taxon>eudicotyledons</taxon>
        <taxon>Gunneridae</taxon>
        <taxon>Pentapetalae</taxon>
        <taxon>rosids</taxon>
        <taxon>fabids</taxon>
        <taxon>Fabales</taxon>
        <taxon>Fabaceae</taxon>
        <taxon>Cercidoideae</taxon>
        <taxon>Cercideae</taxon>
        <taxon>Bauhiniinae</taxon>
        <taxon>Bauhinia</taxon>
    </lineage>
</organism>
<name>A0ACB9Q9G2_BAUVA</name>
<accession>A0ACB9Q9G2</accession>
<proteinExistence type="predicted"/>
<protein>
    <submittedName>
        <fullName evidence="1">Uncharacterized protein</fullName>
    </submittedName>
</protein>